<sequence length="126" mass="15010">MKLILLFSHKLTDEQIREAENELKVEEFIYLPQELQYIWSNIPPEGELPIYIIDKFKRFIIDNAKQGDYILIQGDFGATNHMVQWAKEKGFVPIYATSKREYKSITNEDGSITNVHIFRHINFRRY</sequence>
<proteinExistence type="predicted"/>
<dbReference type="EMBL" id="FQVG01000031">
    <property type="protein sequence ID" value="SHF05110.1"/>
    <property type="molecule type" value="Genomic_DNA"/>
</dbReference>
<reference evidence="2" key="1">
    <citation type="submission" date="2016-11" db="EMBL/GenBank/DDBJ databases">
        <authorList>
            <person name="Varghese N."/>
            <person name="Submissions S."/>
        </authorList>
    </citation>
    <scope>NUCLEOTIDE SEQUENCE [LARGE SCALE GENOMIC DNA]</scope>
    <source>
        <strain evidence="2">DSM 10124</strain>
    </source>
</reference>
<organism evidence="1 2">
    <name type="scientific">Caloramator proteoclasticus DSM 10124</name>
    <dbReference type="NCBI Taxonomy" id="1121262"/>
    <lineage>
        <taxon>Bacteria</taxon>
        <taxon>Bacillati</taxon>
        <taxon>Bacillota</taxon>
        <taxon>Clostridia</taxon>
        <taxon>Eubacteriales</taxon>
        <taxon>Clostridiaceae</taxon>
        <taxon>Caloramator</taxon>
    </lineage>
</organism>
<dbReference type="Proteomes" id="UP000184423">
    <property type="component" value="Unassembled WGS sequence"/>
</dbReference>
<gene>
    <name evidence="1" type="ORF">SAMN02746091_01659</name>
</gene>
<protein>
    <submittedName>
        <fullName evidence="1">Uncharacterized protein</fullName>
    </submittedName>
</protein>
<evidence type="ECO:0000313" key="2">
    <source>
        <dbReference type="Proteomes" id="UP000184423"/>
    </source>
</evidence>
<name>A0A1M4YHB6_9CLOT</name>
<dbReference type="InterPro" id="IPR049811">
    <property type="entry name" value="MJ1673-like_dom"/>
</dbReference>
<evidence type="ECO:0000313" key="1">
    <source>
        <dbReference type="EMBL" id="SHF05110.1"/>
    </source>
</evidence>
<keyword evidence="2" id="KW-1185">Reference proteome</keyword>
<dbReference type="AlphaFoldDB" id="A0A1M4YHB6"/>
<dbReference type="RefSeq" id="WP_027309514.1">
    <property type="nucleotide sequence ID" value="NZ_FQVG01000031.1"/>
</dbReference>
<accession>A0A1M4YHB6</accession>
<dbReference type="NCBIfam" id="NF040559">
    <property type="entry name" value="CAS_Csx20"/>
    <property type="match status" value="1"/>
</dbReference>